<dbReference type="InterPro" id="IPR006140">
    <property type="entry name" value="D-isomer_DH_NAD-bd"/>
</dbReference>
<dbReference type="SUPFAM" id="SSF52283">
    <property type="entry name" value="Formate/glycerate dehydrogenase catalytic domain-like"/>
    <property type="match status" value="1"/>
</dbReference>
<evidence type="ECO:0000313" key="7">
    <source>
        <dbReference type="EMBL" id="MEI7062849.1"/>
    </source>
</evidence>
<dbReference type="EMBL" id="JBBBOO010000002">
    <property type="protein sequence ID" value="MEI7062849.1"/>
    <property type="molecule type" value="Genomic_DNA"/>
</dbReference>
<evidence type="ECO:0000259" key="5">
    <source>
        <dbReference type="Pfam" id="PF00389"/>
    </source>
</evidence>
<feature type="domain" description="D-isomer specific 2-hydroxyacid dehydrogenase catalytic" evidence="5">
    <location>
        <begin position="6"/>
        <end position="320"/>
    </location>
</feature>
<dbReference type="Proteomes" id="UP001359469">
    <property type="component" value="Unassembled WGS sequence"/>
</dbReference>
<accession>A0ABU8JJ81</accession>
<keyword evidence="2 4" id="KW-0560">Oxidoreductase</keyword>
<gene>
    <name evidence="7" type="ORF">WCU84_04040</name>
</gene>
<feature type="domain" description="D-isomer specific 2-hydroxyacid dehydrogenase NAD-binding" evidence="6">
    <location>
        <begin position="111"/>
        <end position="289"/>
    </location>
</feature>
<dbReference type="RefSeq" id="WP_336729007.1">
    <property type="nucleotide sequence ID" value="NZ_JBBBOO010000002.1"/>
</dbReference>
<dbReference type="InterPro" id="IPR006139">
    <property type="entry name" value="D-isomer_2_OHA_DH_cat_dom"/>
</dbReference>
<comment type="caution">
    <text evidence="7">The sequence shown here is derived from an EMBL/GenBank/DDBJ whole genome shotgun (WGS) entry which is preliminary data.</text>
</comment>
<dbReference type="Pfam" id="PF00389">
    <property type="entry name" value="2-Hacid_dh"/>
    <property type="match status" value="1"/>
</dbReference>
<keyword evidence="8" id="KW-1185">Reference proteome</keyword>
<reference evidence="7 8" key="1">
    <citation type="submission" date="2024-03" db="EMBL/GenBank/DDBJ databases">
        <title>Analysis of soft rot Pectobacteriaceae population diversity in US potato growing regions between 2016 and 2022.</title>
        <authorList>
            <person name="Ma X."/>
            <person name="Zhang X."/>
            <person name="Stodghill P."/>
            <person name="Rioux R."/>
            <person name="Babler B."/>
            <person name="Shrestha S."/>
            <person name="Babler B."/>
            <person name="Rivedal H."/>
            <person name="Frost K."/>
            <person name="Hao J."/>
            <person name="Secor G."/>
            <person name="Swingle B."/>
        </authorList>
    </citation>
    <scope>NUCLEOTIDE SEQUENCE [LARGE SCALE GENOMIC DNA]</scope>
    <source>
        <strain evidence="7 8">SR64</strain>
    </source>
</reference>
<evidence type="ECO:0000256" key="3">
    <source>
        <dbReference type="ARBA" id="ARBA00023027"/>
    </source>
</evidence>
<sequence length="337" mass="36843">MNIAILDDYQDTVRHLNCFSLLNGHQVQVLNKTYTDAAHLAVQLQHVEALVLIRERTRITDELLAQLPNLKLISQTGKVSQHLNVDDCTRHGVAVAEGTGSPIAPAELCWSLIMAASRHLPCYNAQLTQGYWQQNGTLGLGRTLHGLTLGIWGYGKIGQRIARYGSAFGMNVLVWGSETSRELARQHGFSAADSKAAFFADADVLSLHLRLTPATRHCVTQHDLALMKPDSLFVNISRAELVEPSALWRELAAHPGKQAALDVFDNEPAAPENEPLLMLPNVLATPHIGYVERGSYELYFKTAFENVLAFAAGQPANLVNLAALADAHSHHVGTGNR</sequence>
<name>A0ABU8JJ81_DICCH</name>
<comment type="similarity">
    <text evidence="1 4">Belongs to the D-isomer specific 2-hydroxyacid dehydrogenase family.</text>
</comment>
<evidence type="ECO:0000313" key="8">
    <source>
        <dbReference type="Proteomes" id="UP001359469"/>
    </source>
</evidence>
<dbReference type="PANTHER" id="PTHR42789:SF1">
    <property type="entry name" value="D-ISOMER SPECIFIC 2-HYDROXYACID DEHYDROGENASE FAMILY PROTEIN (AFU_ORTHOLOGUE AFUA_6G10090)"/>
    <property type="match status" value="1"/>
</dbReference>
<evidence type="ECO:0000256" key="4">
    <source>
        <dbReference type="RuleBase" id="RU003719"/>
    </source>
</evidence>
<dbReference type="SUPFAM" id="SSF51735">
    <property type="entry name" value="NAD(P)-binding Rossmann-fold domains"/>
    <property type="match status" value="1"/>
</dbReference>
<dbReference type="InterPro" id="IPR036291">
    <property type="entry name" value="NAD(P)-bd_dom_sf"/>
</dbReference>
<dbReference type="Gene3D" id="3.40.50.720">
    <property type="entry name" value="NAD(P)-binding Rossmann-like Domain"/>
    <property type="match status" value="2"/>
</dbReference>
<keyword evidence="3" id="KW-0520">NAD</keyword>
<evidence type="ECO:0000256" key="2">
    <source>
        <dbReference type="ARBA" id="ARBA00023002"/>
    </source>
</evidence>
<protein>
    <submittedName>
        <fullName evidence="7">D-2-hydroxyacid dehydrogenase family protein</fullName>
    </submittedName>
</protein>
<organism evidence="7 8">
    <name type="scientific">Dickeya chrysanthemi</name>
    <name type="common">Pectobacterium chrysanthemi</name>
    <name type="synonym">Erwinia chrysanthemi</name>
    <dbReference type="NCBI Taxonomy" id="556"/>
    <lineage>
        <taxon>Bacteria</taxon>
        <taxon>Pseudomonadati</taxon>
        <taxon>Pseudomonadota</taxon>
        <taxon>Gammaproteobacteria</taxon>
        <taxon>Enterobacterales</taxon>
        <taxon>Pectobacteriaceae</taxon>
        <taxon>Dickeya</taxon>
    </lineage>
</organism>
<evidence type="ECO:0000256" key="1">
    <source>
        <dbReference type="ARBA" id="ARBA00005854"/>
    </source>
</evidence>
<evidence type="ECO:0000259" key="6">
    <source>
        <dbReference type="Pfam" id="PF02826"/>
    </source>
</evidence>
<dbReference type="PANTHER" id="PTHR42789">
    <property type="entry name" value="D-ISOMER SPECIFIC 2-HYDROXYACID DEHYDROGENASE FAMILY PROTEIN (AFU_ORTHOLOGUE AFUA_6G10090)"/>
    <property type="match status" value="1"/>
</dbReference>
<dbReference type="Pfam" id="PF02826">
    <property type="entry name" value="2-Hacid_dh_C"/>
    <property type="match status" value="1"/>
</dbReference>
<dbReference type="InterPro" id="IPR050857">
    <property type="entry name" value="D-2-hydroxyacid_DH"/>
</dbReference>
<dbReference type="CDD" id="cd12169">
    <property type="entry name" value="PGDH_like_1"/>
    <property type="match status" value="1"/>
</dbReference>
<proteinExistence type="inferred from homology"/>